<organism evidence="16 17">
    <name type="scientific">Sandaracinobacter neustonicus</name>
    <dbReference type="NCBI Taxonomy" id="1715348"/>
    <lineage>
        <taxon>Bacteria</taxon>
        <taxon>Pseudomonadati</taxon>
        <taxon>Pseudomonadota</taxon>
        <taxon>Alphaproteobacteria</taxon>
        <taxon>Sphingomonadales</taxon>
        <taxon>Sphingosinicellaceae</taxon>
        <taxon>Sandaracinobacter</taxon>
    </lineage>
</organism>
<dbReference type="GO" id="GO:0032357">
    <property type="term" value="F:oxidized purine DNA binding"/>
    <property type="evidence" value="ECO:0007669"/>
    <property type="project" value="TreeGrafter"/>
</dbReference>
<dbReference type="EC" id="3.2.2.31" evidence="4 14"/>
<evidence type="ECO:0000259" key="15">
    <source>
        <dbReference type="SMART" id="SM00478"/>
    </source>
</evidence>
<evidence type="ECO:0000256" key="12">
    <source>
        <dbReference type="ARBA" id="ARBA00023204"/>
    </source>
</evidence>
<dbReference type="SMART" id="SM00478">
    <property type="entry name" value="ENDO3c"/>
    <property type="match status" value="1"/>
</dbReference>
<dbReference type="SUPFAM" id="SSF55811">
    <property type="entry name" value="Nudix"/>
    <property type="match status" value="1"/>
</dbReference>
<keyword evidence="11" id="KW-0411">Iron-sulfur</keyword>
<keyword evidence="10 14" id="KW-0408">Iron</keyword>
<evidence type="ECO:0000256" key="6">
    <source>
        <dbReference type="ARBA" id="ARBA00022485"/>
    </source>
</evidence>
<evidence type="ECO:0000256" key="1">
    <source>
        <dbReference type="ARBA" id="ARBA00000843"/>
    </source>
</evidence>
<dbReference type="Gene3D" id="1.10.340.30">
    <property type="entry name" value="Hypothetical protein, domain 2"/>
    <property type="match status" value="1"/>
</dbReference>
<dbReference type="AlphaFoldDB" id="A0A501XLD8"/>
<name>A0A501XLD8_9SPHN</name>
<dbReference type="InterPro" id="IPR004036">
    <property type="entry name" value="Endonuclease-III-like_CS2"/>
</dbReference>
<keyword evidence="8 14" id="KW-0227">DNA damage</keyword>
<keyword evidence="12" id="KW-0234">DNA repair</keyword>
<dbReference type="GO" id="GO:0034039">
    <property type="term" value="F:8-oxo-7,8-dihydroguanine DNA N-glycosylase activity"/>
    <property type="evidence" value="ECO:0007669"/>
    <property type="project" value="TreeGrafter"/>
</dbReference>
<dbReference type="GO" id="GO:0051539">
    <property type="term" value="F:4 iron, 4 sulfur cluster binding"/>
    <property type="evidence" value="ECO:0007669"/>
    <property type="project" value="UniProtKB-UniRule"/>
</dbReference>
<dbReference type="GO" id="GO:0000701">
    <property type="term" value="F:purine-specific mismatch base pair DNA N-glycosylase activity"/>
    <property type="evidence" value="ECO:0007669"/>
    <property type="project" value="UniProtKB-EC"/>
</dbReference>
<keyword evidence="9" id="KW-0378">Hydrolase</keyword>
<evidence type="ECO:0000256" key="13">
    <source>
        <dbReference type="ARBA" id="ARBA00023295"/>
    </source>
</evidence>
<dbReference type="PROSITE" id="PS00764">
    <property type="entry name" value="ENDONUCLEASE_III_1"/>
    <property type="match status" value="1"/>
</dbReference>
<dbReference type="PANTHER" id="PTHR42944">
    <property type="entry name" value="ADENINE DNA GLYCOSYLASE"/>
    <property type="match status" value="1"/>
</dbReference>
<evidence type="ECO:0000256" key="10">
    <source>
        <dbReference type="ARBA" id="ARBA00023004"/>
    </source>
</evidence>
<dbReference type="Pfam" id="PF14815">
    <property type="entry name" value="NUDIX_4"/>
    <property type="match status" value="1"/>
</dbReference>
<comment type="caution">
    <text evidence="16">The sequence shown here is derived from an EMBL/GenBank/DDBJ whole genome shotgun (WGS) entry which is preliminary data.</text>
</comment>
<dbReference type="RefSeq" id="WP_140928171.1">
    <property type="nucleotide sequence ID" value="NZ_VFSU01000024.1"/>
</dbReference>
<dbReference type="InterPro" id="IPR015797">
    <property type="entry name" value="NUDIX_hydrolase-like_dom_sf"/>
</dbReference>
<evidence type="ECO:0000256" key="2">
    <source>
        <dbReference type="ARBA" id="ARBA00002933"/>
    </source>
</evidence>
<dbReference type="InterPro" id="IPR011257">
    <property type="entry name" value="DNA_glycosylase"/>
</dbReference>
<evidence type="ECO:0000256" key="11">
    <source>
        <dbReference type="ARBA" id="ARBA00023014"/>
    </source>
</evidence>
<dbReference type="CDD" id="cd03431">
    <property type="entry name" value="NUDIX_DNA_Glycosylase_C-MutY"/>
    <property type="match status" value="1"/>
</dbReference>
<keyword evidence="6" id="KW-0004">4Fe-4S</keyword>
<sequence length="357" mass="38271">MAANQQIDAAASPTRKLLSWYDAHARALPWRAPPGSNALPDPYRVWLSEIMLQQTTVAAVGPYFERFLALWPDVQALAAADDADVMREWAGLGYYARARNLLAAARAVAARGGFPASESGLRELPGVGPYTAAAIAAIAFNEPAVVIDGNIERVASRLFALPDALPAGRARLAAALAPLVPPDRPGDFAQALMDLGATICTPRSPRCLLCPLNGNCLAHATGQQEAFPVKPPRKARPLKRGTLWWIEHAGEVALVRRPPRGLLGGMLALPGTAWSVEGDMSLPFPADWQLLETPVRHGFTHFELELRVAAAHLPHRIAHIAGHDPLWTPRNSLAGLPTLFARAAALALAHLPELESA</sequence>
<evidence type="ECO:0000313" key="16">
    <source>
        <dbReference type="EMBL" id="TPE61113.1"/>
    </source>
</evidence>
<dbReference type="PROSITE" id="PS01155">
    <property type="entry name" value="ENDONUCLEASE_III_2"/>
    <property type="match status" value="1"/>
</dbReference>
<comment type="similarity">
    <text evidence="3 14">Belongs to the Nth/MutY family.</text>
</comment>
<dbReference type="Pfam" id="PF00730">
    <property type="entry name" value="HhH-GPD"/>
    <property type="match status" value="1"/>
</dbReference>
<keyword evidence="7" id="KW-0479">Metal-binding</keyword>
<protein>
    <recommendedName>
        <fullName evidence="5 14">Adenine DNA glycosylase</fullName>
        <ecNumber evidence="4 14">3.2.2.31</ecNumber>
    </recommendedName>
</protein>
<accession>A0A501XLD8</accession>
<dbReference type="FunFam" id="1.10.340.30:FF:000002">
    <property type="entry name" value="Adenine DNA glycosylase"/>
    <property type="match status" value="1"/>
</dbReference>
<evidence type="ECO:0000256" key="5">
    <source>
        <dbReference type="ARBA" id="ARBA00022023"/>
    </source>
</evidence>
<dbReference type="PANTHER" id="PTHR42944:SF1">
    <property type="entry name" value="ADENINE DNA GLYCOSYLASE"/>
    <property type="match status" value="1"/>
</dbReference>
<keyword evidence="13 14" id="KW-0326">Glycosidase</keyword>
<gene>
    <name evidence="16" type="ORF">FJQ54_09465</name>
</gene>
<comment type="cofactor">
    <cofactor evidence="14">
        <name>[4Fe-4S] cluster</name>
        <dbReference type="ChEBI" id="CHEBI:49883"/>
    </cofactor>
    <text evidence="14">Binds 1 [4Fe-4S] cluster.</text>
</comment>
<evidence type="ECO:0000256" key="7">
    <source>
        <dbReference type="ARBA" id="ARBA00022723"/>
    </source>
</evidence>
<proteinExistence type="inferred from homology"/>
<dbReference type="GO" id="GO:0035485">
    <property type="term" value="F:adenine/guanine mispair binding"/>
    <property type="evidence" value="ECO:0007669"/>
    <property type="project" value="TreeGrafter"/>
</dbReference>
<comment type="function">
    <text evidence="2">Adenine glycosylase active on G-A mispairs. MutY also corrects error-prone DNA synthesis past GO lesions which are due to the oxidatively damaged form of guanine: 7,8-dihydro-8-oxoguanine (8-oxo-dGTP).</text>
</comment>
<dbReference type="EMBL" id="VFSU01000024">
    <property type="protein sequence ID" value="TPE61113.1"/>
    <property type="molecule type" value="Genomic_DNA"/>
</dbReference>
<dbReference type="Proteomes" id="UP000319897">
    <property type="component" value="Unassembled WGS sequence"/>
</dbReference>
<dbReference type="SUPFAM" id="SSF48150">
    <property type="entry name" value="DNA-glycosylase"/>
    <property type="match status" value="1"/>
</dbReference>
<dbReference type="InterPro" id="IPR044298">
    <property type="entry name" value="MIG/MutY"/>
</dbReference>
<dbReference type="InterPro" id="IPR000445">
    <property type="entry name" value="HhH_motif"/>
</dbReference>
<dbReference type="InterPro" id="IPR004035">
    <property type="entry name" value="Endouclease-III_FeS-bd_BS"/>
</dbReference>
<comment type="catalytic activity">
    <reaction evidence="1 14">
        <text>Hydrolyzes free adenine bases from 7,8-dihydro-8-oxoguanine:adenine mismatched double-stranded DNA, leaving an apurinic site.</text>
        <dbReference type="EC" id="3.2.2.31"/>
    </reaction>
</comment>
<evidence type="ECO:0000256" key="14">
    <source>
        <dbReference type="RuleBase" id="RU365096"/>
    </source>
</evidence>
<dbReference type="Pfam" id="PF00633">
    <property type="entry name" value="HHH"/>
    <property type="match status" value="1"/>
</dbReference>
<reference evidence="16 17" key="1">
    <citation type="submission" date="2019-06" db="EMBL/GenBank/DDBJ databases">
        <authorList>
            <person name="Lee I."/>
            <person name="Jang G.I."/>
            <person name="Hwang C.Y."/>
        </authorList>
    </citation>
    <scope>NUCLEOTIDE SEQUENCE [LARGE SCALE GENOMIC DNA]</scope>
    <source>
        <strain evidence="16 17">PAMC 28131</strain>
    </source>
</reference>
<dbReference type="Gene3D" id="1.10.1670.10">
    <property type="entry name" value="Helix-hairpin-Helix base-excision DNA repair enzymes (C-terminal)"/>
    <property type="match status" value="1"/>
</dbReference>
<dbReference type="Gene3D" id="3.90.79.10">
    <property type="entry name" value="Nucleoside Triphosphate Pyrophosphohydrolase"/>
    <property type="match status" value="1"/>
</dbReference>
<evidence type="ECO:0000256" key="8">
    <source>
        <dbReference type="ARBA" id="ARBA00022763"/>
    </source>
</evidence>
<dbReference type="GO" id="GO:0046872">
    <property type="term" value="F:metal ion binding"/>
    <property type="evidence" value="ECO:0007669"/>
    <property type="project" value="UniProtKB-UniRule"/>
</dbReference>
<dbReference type="Pfam" id="PF10576">
    <property type="entry name" value="EndIII_4Fe-2S"/>
    <property type="match status" value="1"/>
</dbReference>
<dbReference type="SMART" id="SM00525">
    <property type="entry name" value="FES"/>
    <property type="match status" value="1"/>
</dbReference>
<keyword evidence="17" id="KW-1185">Reference proteome</keyword>
<dbReference type="GO" id="GO:0006284">
    <property type="term" value="P:base-excision repair"/>
    <property type="evidence" value="ECO:0007669"/>
    <property type="project" value="UniProtKB-UniRule"/>
</dbReference>
<feature type="domain" description="HhH-GPD" evidence="15">
    <location>
        <begin position="51"/>
        <end position="198"/>
    </location>
</feature>
<dbReference type="InterPro" id="IPR023170">
    <property type="entry name" value="HhH_base_excis_C"/>
</dbReference>
<dbReference type="OrthoDB" id="9802365at2"/>
<evidence type="ECO:0000256" key="4">
    <source>
        <dbReference type="ARBA" id="ARBA00012045"/>
    </source>
</evidence>
<dbReference type="InterPro" id="IPR003651">
    <property type="entry name" value="Endonuclease3_FeS-loop_motif"/>
</dbReference>
<evidence type="ECO:0000256" key="3">
    <source>
        <dbReference type="ARBA" id="ARBA00008343"/>
    </source>
</evidence>
<dbReference type="GO" id="GO:0006298">
    <property type="term" value="P:mismatch repair"/>
    <property type="evidence" value="ECO:0007669"/>
    <property type="project" value="TreeGrafter"/>
</dbReference>
<dbReference type="InterPro" id="IPR029119">
    <property type="entry name" value="MutY_C"/>
</dbReference>
<dbReference type="InterPro" id="IPR003265">
    <property type="entry name" value="HhH-GPD_domain"/>
</dbReference>
<dbReference type="CDD" id="cd00056">
    <property type="entry name" value="ENDO3c"/>
    <property type="match status" value="1"/>
</dbReference>
<evidence type="ECO:0000313" key="17">
    <source>
        <dbReference type="Proteomes" id="UP000319897"/>
    </source>
</evidence>
<evidence type="ECO:0000256" key="9">
    <source>
        <dbReference type="ARBA" id="ARBA00022801"/>
    </source>
</evidence>